<accession>A0A8S1KCI8</accession>
<dbReference type="Proteomes" id="UP000688137">
    <property type="component" value="Unassembled WGS sequence"/>
</dbReference>
<evidence type="ECO:0000313" key="1">
    <source>
        <dbReference type="EMBL" id="CAD8053520.1"/>
    </source>
</evidence>
<keyword evidence="2" id="KW-1185">Reference proteome</keyword>
<proteinExistence type="predicted"/>
<organism evidence="1 2">
    <name type="scientific">Paramecium primaurelia</name>
    <dbReference type="NCBI Taxonomy" id="5886"/>
    <lineage>
        <taxon>Eukaryota</taxon>
        <taxon>Sar</taxon>
        <taxon>Alveolata</taxon>
        <taxon>Ciliophora</taxon>
        <taxon>Intramacronucleata</taxon>
        <taxon>Oligohymenophorea</taxon>
        <taxon>Peniculida</taxon>
        <taxon>Parameciidae</taxon>
        <taxon>Paramecium</taxon>
    </lineage>
</organism>
<sequence>MRNGFVKYKKKVQSLIEILQVLLSYCKNRLFITKDFIFRSFALLFKFIYKLFNRIFSHLIIFLFQIDAPLNTEIENKSLYENIEILIKDFLGEEEISKTSYEHYLKMTENDKVYKTKLTKIIG</sequence>
<dbReference type="AlphaFoldDB" id="A0A8S1KCI8"/>
<protein>
    <submittedName>
        <fullName evidence="1">Uncharacterized protein</fullName>
    </submittedName>
</protein>
<name>A0A8S1KCI8_PARPR</name>
<gene>
    <name evidence="1" type="ORF">PPRIM_AZ9-3.1.T0200371</name>
</gene>
<dbReference type="EMBL" id="CAJJDM010000017">
    <property type="protein sequence ID" value="CAD8053520.1"/>
    <property type="molecule type" value="Genomic_DNA"/>
</dbReference>
<comment type="caution">
    <text evidence="1">The sequence shown here is derived from an EMBL/GenBank/DDBJ whole genome shotgun (WGS) entry which is preliminary data.</text>
</comment>
<reference evidence="1" key="1">
    <citation type="submission" date="2021-01" db="EMBL/GenBank/DDBJ databases">
        <authorList>
            <consortium name="Genoscope - CEA"/>
            <person name="William W."/>
        </authorList>
    </citation>
    <scope>NUCLEOTIDE SEQUENCE</scope>
</reference>
<evidence type="ECO:0000313" key="2">
    <source>
        <dbReference type="Proteomes" id="UP000688137"/>
    </source>
</evidence>